<gene>
    <name evidence="2" type="ORF">AYBTSS11_LOCUS20581</name>
</gene>
<proteinExistence type="predicted"/>
<sequence>MAIPNPRAYPSSRPKWDLLQSYDPSYVYLLSPRDEPVRVKLHKVGSKFGSSSMARVNTSTFTSTKQEQNASRKATVGEGGRIGARVGSHCNSSDNLLLLDQQFK</sequence>
<dbReference type="AlphaFoldDB" id="A0AA86SZ46"/>
<name>A0AA86SZ46_9FABA</name>
<evidence type="ECO:0000256" key="1">
    <source>
        <dbReference type="SAM" id="MobiDB-lite"/>
    </source>
</evidence>
<dbReference type="Proteomes" id="UP001189624">
    <property type="component" value="Chromosome 6"/>
</dbReference>
<accession>A0AA86SZ46</accession>
<dbReference type="Gramene" id="rna-AYBTSS11_LOCUS20581">
    <property type="protein sequence ID" value="CAJ1964938.1"/>
    <property type="gene ID" value="gene-AYBTSS11_LOCUS20581"/>
</dbReference>
<feature type="region of interest" description="Disordered" evidence="1">
    <location>
        <begin position="55"/>
        <end position="78"/>
    </location>
</feature>
<dbReference type="EMBL" id="OY731403">
    <property type="protein sequence ID" value="CAJ1964938.1"/>
    <property type="molecule type" value="Genomic_DNA"/>
</dbReference>
<evidence type="ECO:0000313" key="3">
    <source>
        <dbReference type="Proteomes" id="UP001189624"/>
    </source>
</evidence>
<keyword evidence="3" id="KW-1185">Reference proteome</keyword>
<evidence type="ECO:0000313" key="2">
    <source>
        <dbReference type="EMBL" id="CAJ1964938.1"/>
    </source>
</evidence>
<protein>
    <submittedName>
        <fullName evidence="2">Uncharacterized protein</fullName>
    </submittedName>
</protein>
<reference evidence="2" key="1">
    <citation type="submission" date="2023-10" db="EMBL/GenBank/DDBJ databases">
        <authorList>
            <person name="Domelevo Entfellner J.-B."/>
        </authorList>
    </citation>
    <scope>NUCLEOTIDE SEQUENCE</scope>
</reference>
<organism evidence="2 3">
    <name type="scientific">Sphenostylis stenocarpa</name>
    <dbReference type="NCBI Taxonomy" id="92480"/>
    <lineage>
        <taxon>Eukaryota</taxon>
        <taxon>Viridiplantae</taxon>
        <taxon>Streptophyta</taxon>
        <taxon>Embryophyta</taxon>
        <taxon>Tracheophyta</taxon>
        <taxon>Spermatophyta</taxon>
        <taxon>Magnoliopsida</taxon>
        <taxon>eudicotyledons</taxon>
        <taxon>Gunneridae</taxon>
        <taxon>Pentapetalae</taxon>
        <taxon>rosids</taxon>
        <taxon>fabids</taxon>
        <taxon>Fabales</taxon>
        <taxon>Fabaceae</taxon>
        <taxon>Papilionoideae</taxon>
        <taxon>50 kb inversion clade</taxon>
        <taxon>NPAAA clade</taxon>
        <taxon>indigoferoid/millettioid clade</taxon>
        <taxon>Phaseoleae</taxon>
        <taxon>Sphenostylis</taxon>
    </lineage>
</organism>
<feature type="compositionally biased region" description="Polar residues" evidence="1">
    <location>
        <begin position="55"/>
        <end position="72"/>
    </location>
</feature>